<dbReference type="PANTHER" id="PTHR30146">
    <property type="entry name" value="LACI-RELATED TRANSCRIPTIONAL REPRESSOR"/>
    <property type="match status" value="1"/>
</dbReference>
<evidence type="ECO:0000313" key="7">
    <source>
        <dbReference type="Proteomes" id="UP000620075"/>
    </source>
</evidence>
<dbReference type="InterPro" id="IPR028082">
    <property type="entry name" value="Peripla_BP_I"/>
</dbReference>
<reference evidence="6 7" key="1">
    <citation type="submission" date="2020-10" db="EMBL/GenBank/DDBJ databases">
        <title>Ca. Dormibacterota MAGs.</title>
        <authorList>
            <person name="Montgomery K."/>
        </authorList>
    </citation>
    <scope>NUCLEOTIDE SEQUENCE [LARGE SCALE GENOMIC DNA]</scope>
    <source>
        <strain evidence="6">SC8811_S16_3</strain>
    </source>
</reference>
<keyword evidence="3" id="KW-0804">Transcription</keyword>
<feature type="domain" description="HTH lacI-type" evidence="5">
    <location>
        <begin position="1"/>
        <end position="52"/>
    </location>
</feature>
<gene>
    <name evidence="6" type="ORF">JF888_08825</name>
</gene>
<comment type="caution">
    <text evidence="6">The sequence shown here is derived from an EMBL/GenBank/DDBJ whole genome shotgun (WGS) entry which is preliminary data.</text>
</comment>
<feature type="region of interest" description="Disordered" evidence="4">
    <location>
        <begin position="1"/>
        <end position="27"/>
    </location>
</feature>
<dbReference type="SMART" id="SM00354">
    <property type="entry name" value="HTH_LACI"/>
    <property type="match status" value="1"/>
</dbReference>
<evidence type="ECO:0000313" key="6">
    <source>
        <dbReference type="EMBL" id="MBJ7603274.1"/>
    </source>
</evidence>
<dbReference type="PANTHER" id="PTHR30146:SF109">
    <property type="entry name" value="HTH-TYPE TRANSCRIPTIONAL REGULATOR GALS"/>
    <property type="match status" value="1"/>
</dbReference>
<dbReference type="GO" id="GO:0003700">
    <property type="term" value="F:DNA-binding transcription factor activity"/>
    <property type="evidence" value="ECO:0007669"/>
    <property type="project" value="TreeGrafter"/>
</dbReference>
<organism evidence="6 7">
    <name type="scientific">Candidatus Dormiibacter inghamiae</name>
    <dbReference type="NCBI Taxonomy" id="3127013"/>
    <lineage>
        <taxon>Bacteria</taxon>
        <taxon>Bacillati</taxon>
        <taxon>Candidatus Dormiibacterota</taxon>
        <taxon>Candidatus Dormibacteria</taxon>
        <taxon>Candidatus Dormibacterales</taxon>
        <taxon>Candidatus Dormibacteraceae</taxon>
        <taxon>Candidatus Dormiibacter</taxon>
    </lineage>
</organism>
<dbReference type="AlphaFoldDB" id="A0A934NDU9"/>
<evidence type="ECO:0000256" key="3">
    <source>
        <dbReference type="ARBA" id="ARBA00023163"/>
    </source>
</evidence>
<keyword evidence="2 6" id="KW-0238">DNA-binding</keyword>
<keyword evidence="1" id="KW-0805">Transcription regulation</keyword>
<sequence>MARLADVSASTASRALNPAHSHPVNPATRKRVLEATSKLNYQPNLMARGLRSRRLPTISVIVHDITDAYFAEIVRGAADEANRNSFLTFVCSSRRDPAVELRYVEMLRLSGVSAVLFAAGGLLDRAYQRAMKKQVEAIQEYGGSVVALAPRVERWPTEVCDNRGGAQLMTEHLLRLGHHRIAFITGPPQVRTSHEREAGYVLAMKAAGHDPLVAPGDFTEPGGEQATARLLDSRAGFTALFISNDTMALGALSELRKRKVEVPRDLSLGVFGDIPAWGYTTPRLTAIRIGLAEIGVAGVRRALAILQGQDSSPRVRVHPVSLVERDSTAPLRRTAAALA</sequence>
<proteinExistence type="predicted"/>
<dbReference type="InterPro" id="IPR010982">
    <property type="entry name" value="Lambda_DNA-bd_dom_sf"/>
</dbReference>
<dbReference type="Gene3D" id="1.10.260.40">
    <property type="entry name" value="lambda repressor-like DNA-binding domains"/>
    <property type="match status" value="1"/>
</dbReference>
<dbReference type="RefSeq" id="WP_338179027.1">
    <property type="nucleotide sequence ID" value="NZ_JAEKNQ010000035.1"/>
</dbReference>
<dbReference type="Pfam" id="PF13377">
    <property type="entry name" value="Peripla_BP_3"/>
    <property type="match status" value="1"/>
</dbReference>
<dbReference type="SUPFAM" id="SSF47413">
    <property type="entry name" value="lambda repressor-like DNA-binding domains"/>
    <property type="match status" value="1"/>
</dbReference>
<dbReference type="Gene3D" id="3.40.50.2300">
    <property type="match status" value="2"/>
</dbReference>
<dbReference type="Proteomes" id="UP000620075">
    <property type="component" value="Unassembled WGS sequence"/>
</dbReference>
<evidence type="ECO:0000256" key="4">
    <source>
        <dbReference type="SAM" id="MobiDB-lite"/>
    </source>
</evidence>
<accession>A0A934NDU9</accession>
<protein>
    <submittedName>
        <fullName evidence="6">LacI family DNA-binding transcriptional regulator</fullName>
    </submittedName>
</protein>
<evidence type="ECO:0000259" key="5">
    <source>
        <dbReference type="PROSITE" id="PS50932"/>
    </source>
</evidence>
<dbReference type="CDD" id="cd01392">
    <property type="entry name" value="HTH_LacI"/>
    <property type="match status" value="1"/>
</dbReference>
<dbReference type="PROSITE" id="PS50932">
    <property type="entry name" value="HTH_LACI_2"/>
    <property type="match status" value="1"/>
</dbReference>
<dbReference type="EMBL" id="JAEKNQ010000035">
    <property type="protein sequence ID" value="MBJ7603274.1"/>
    <property type="molecule type" value="Genomic_DNA"/>
</dbReference>
<dbReference type="GO" id="GO:0000976">
    <property type="term" value="F:transcription cis-regulatory region binding"/>
    <property type="evidence" value="ECO:0007669"/>
    <property type="project" value="TreeGrafter"/>
</dbReference>
<name>A0A934NDU9_9BACT</name>
<dbReference type="SUPFAM" id="SSF53822">
    <property type="entry name" value="Periplasmic binding protein-like I"/>
    <property type="match status" value="1"/>
</dbReference>
<dbReference type="CDD" id="cd06267">
    <property type="entry name" value="PBP1_LacI_sugar_binding-like"/>
    <property type="match status" value="1"/>
</dbReference>
<dbReference type="InterPro" id="IPR000843">
    <property type="entry name" value="HTH_LacI"/>
</dbReference>
<evidence type="ECO:0000256" key="1">
    <source>
        <dbReference type="ARBA" id="ARBA00023015"/>
    </source>
</evidence>
<dbReference type="InterPro" id="IPR046335">
    <property type="entry name" value="LacI/GalR-like_sensor"/>
</dbReference>
<evidence type="ECO:0000256" key="2">
    <source>
        <dbReference type="ARBA" id="ARBA00023125"/>
    </source>
</evidence>
<dbReference type="Pfam" id="PF00356">
    <property type="entry name" value="LacI"/>
    <property type="match status" value="1"/>
</dbReference>